<dbReference type="AlphaFoldDB" id="A0A9D1MMR1"/>
<reference evidence="2" key="1">
    <citation type="submission" date="2020-10" db="EMBL/GenBank/DDBJ databases">
        <authorList>
            <person name="Gilroy R."/>
        </authorList>
    </citation>
    <scope>NUCLEOTIDE SEQUENCE</scope>
    <source>
        <strain evidence="2">9366</strain>
    </source>
</reference>
<accession>A0A9D1MMR1</accession>
<dbReference type="EMBL" id="DVNJ01000029">
    <property type="protein sequence ID" value="HIU63137.1"/>
    <property type="molecule type" value="Genomic_DNA"/>
</dbReference>
<evidence type="ECO:0000313" key="2">
    <source>
        <dbReference type="EMBL" id="HIU63137.1"/>
    </source>
</evidence>
<evidence type="ECO:0000313" key="3">
    <source>
        <dbReference type="Proteomes" id="UP000824145"/>
    </source>
</evidence>
<feature type="domain" description="Polysaccharide pyruvyl transferase" evidence="1">
    <location>
        <begin position="14"/>
        <end position="57"/>
    </location>
</feature>
<evidence type="ECO:0000259" key="1">
    <source>
        <dbReference type="Pfam" id="PF04230"/>
    </source>
</evidence>
<organism evidence="2 3">
    <name type="scientific">Candidatus Caccalectryoclostridium excrementigallinarum</name>
    <dbReference type="NCBI Taxonomy" id="2840710"/>
    <lineage>
        <taxon>Bacteria</taxon>
        <taxon>Bacillati</taxon>
        <taxon>Bacillota</taxon>
        <taxon>Clostridia</taxon>
        <taxon>Christensenellales</taxon>
        <taxon>Christensenellaceae</taxon>
        <taxon>Christensenellaceae incertae sedis</taxon>
        <taxon>Candidatus Caccalectryoclostridium</taxon>
    </lineage>
</organism>
<keyword evidence="2" id="KW-0808">Transferase</keyword>
<proteinExistence type="predicted"/>
<gene>
    <name evidence="2" type="ORF">IAB07_05175</name>
</gene>
<protein>
    <submittedName>
        <fullName evidence="2">Polysaccharide pyruvyl transferase family protein</fullName>
    </submittedName>
</protein>
<dbReference type="InterPro" id="IPR007345">
    <property type="entry name" value="Polysacch_pyruvyl_Trfase"/>
</dbReference>
<dbReference type="Pfam" id="PF04230">
    <property type="entry name" value="PS_pyruv_trans"/>
    <property type="match status" value="1"/>
</dbReference>
<name>A0A9D1MMR1_9FIRM</name>
<sequence>MAKVGVITLHRVFNYGSVLQAYATQKVIESIGHECEIIDYITPQRTKKVLPKKLQKLIRSRQS</sequence>
<comment type="caution">
    <text evidence="2">The sequence shown here is derived from an EMBL/GenBank/DDBJ whole genome shotgun (WGS) entry which is preliminary data.</text>
</comment>
<dbReference type="Proteomes" id="UP000824145">
    <property type="component" value="Unassembled WGS sequence"/>
</dbReference>
<dbReference type="GO" id="GO:0016740">
    <property type="term" value="F:transferase activity"/>
    <property type="evidence" value="ECO:0007669"/>
    <property type="project" value="UniProtKB-KW"/>
</dbReference>
<reference evidence="2" key="2">
    <citation type="journal article" date="2021" name="PeerJ">
        <title>Extensive microbial diversity within the chicken gut microbiome revealed by metagenomics and culture.</title>
        <authorList>
            <person name="Gilroy R."/>
            <person name="Ravi A."/>
            <person name="Getino M."/>
            <person name="Pursley I."/>
            <person name="Horton D.L."/>
            <person name="Alikhan N.F."/>
            <person name="Baker D."/>
            <person name="Gharbi K."/>
            <person name="Hall N."/>
            <person name="Watson M."/>
            <person name="Adriaenssens E.M."/>
            <person name="Foster-Nyarko E."/>
            <person name="Jarju S."/>
            <person name="Secka A."/>
            <person name="Antonio M."/>
            <person name="Oren A."/>
            <person name="Chaudhuri R.R."/>
            <person name="La Ragione R."/>
            <person name="Hildebrand F."/>
            <person name="Pallen M.J."/>
        </authorList>
    </citation>
    <scope>NUCLEOTIDE SEQUENCE</scope>
    <source>
        <strain evidence="2">9366</strain>
    </source>
</reference>